<proteinExistence type="predicted"/>
<name>A0ABX2ZKG9_9BACI</name>
<feature type="domain" description="Creatinase N-terminal" evidence="4">
    <location>
        <begin position="4"/>
        <end position="128"/>
    </location>
</feature>
<dbReference type="InterPro" id="IPR000587">
    <property type="entry name" value="Creatinase_N"/>
</dbReference>
<reference evidence="5 6" key="1">
    <citation type="submission" date="2016-07" db="EMBL/GenBank/DDBJ databases">
        <authorList>
            <person name="Townsley L."/>
            <person name="Shank E.A."/>
        </authorList>
    </citation>
    <scope>NUCLEOTIDE SEQUENCE [LARGE SCALE GENOMIC DNA]</scope>
    <source>
        <strain evidence="5 6">CH01</strain>
    </source>
</reference>
<sequence length="354" mass="39535">MMNRIEKIQKQLLDNNVDAILITKSENRRYTTGFTGSAGMVLISKNAATFITDFRYAQQAQNEVKNAKIIVHNGNIEKEVANEIDCQGLKRVAVEANSMTLKTYSTLQEYGNVQWTQLENIVEKVREIKESLELELMRTAASIADKAFEYILNVIKPGISELELRDELEFYMRKQGATSSSFNTIIASGKRAALPHGVASEKLIEHGDMVTLDFGALYNGYCSDITRTIAVGSCSDEFRKIYHIVLEALKRGTEGIRSGEKAKTIDDLTRDYILEKGFGNRFGHSTGHGLGMEVHEPIRLSDKSVEILQTGMVVTVEPGIYIPGWGGCRIEDDIVVLENGYEIITHSPKHLIIL</sequence>
<accession>A0ABX2ZKG9</accession>
<dbReference type="PANTHER" id="PTHR46112">
    <property type="entry name" value="AMINOPEPTIDASE"/>
    <property type="match status" value="1"/>
</dbReference>
<evidence type="ECO:0000259" key="4">
    <source>
        <dbReference type="Pfam" id="PF01321"/>
    </source>
</evidence>
<evidence type="ECO:0000259" key="3">
    <source>
        <dbReference type="Pfam" id="PF00557"/>
    </source>
</evidence>
<dbReference type="Pfam" id="PF01321">
    <property type="entry name" value="Creatinase_N"/>
    <property type="match status" value="1"/>
</dbReference>
<dbReference type="Gene3D" id="3.90.230.10">
    <property type="entry name" value="Creatinase/methionine aminopeptidase superfamily"/>
    <property type="match status" value="1"/>
</dbReference>
<dbReference type="PRINTS" id="PR00599">
    <property type="entry name" value="MAPEPTIDASE"/>
</dbReference>
<dbReference type="InterPro" id="IPR050659">
    <property type="entry name" value="Peptidase_M24B"/>
</dbReference>
<dbReference type="PANTHER" id="PTHR46112:SF3">
    <property type="entry name" value="AMINOPEPTIDASE YPDF"/>
    <property type="match status" value="1"/>
</dbReference>
<keyword evidence="5" id="KW-0031">Aminopeptidase</keyword>
<gene>
    <name evidence="5" type="ORF">BED47_15485</name>
</gene>
<dbReference type="CDD" id="cd01092">
    <property type="entry name" value="APP-like"/>
    <property type="match status" value="1"/>
</dbReference>
<dbReference type="GO" id="GO:0004177">
    <property type="term" value="F:aminopeptidase activity"/>
    <property type="evidence" value="ECO:0007669"/>
    <property type="project" value="UniProtKB-KW"/>
</dbReference>
<dbReference type="InterPro" id="IPR036005">
    <property type="entry name" value="Creatinase/aminopeptidase-like"/>
</dbReference>
<dbReference type="RefSeq" id="WP_069035572.1">
    <property type="nucleotide sequence ID" value="NZ_MDKC01000037.1"/>
</dbReference>
<dbReference type="PROSITE" id="PS00491">
    <property type="entry name" value="PROLINE_PEPTIDASE"/>
    <property type="match status" value="1"/>
</dbReference>
<dbReference type="InterPro" id="IPR001131">
    <property type="entry name" value="Peptidase_M24B_aminopep-P_CS"/>
</dbReference>
<keyword evidence="2" id="KW-0378">Hydrolase</keyword>
<dbReference type="SUPFAM" id="SSF55920">
    <property type="entry name" value="Creatinase/aminopeptidase"/>
    <property type="match status" value="1"/>
</dbReference>
<protein>
    <submittedName>
        <fullName evidence="5">Aminopeptidase</fullName>
    </submittedName>
</protein>
<keyword evidence="1" id="KW-0479">Metal-binding</keyword>
<keyword evidence="6" id="KW-1185">Reference proteome</keyword>
<evidence type="ECO:0000313" key="5">
    <source>
        <dbReference type="EMBL" id="ODG89809.1"/>
    </source>
</evidence>
<dbReference type="EMBL" id="MDKC01000037">
    <property type="protein sequence ID" value="ODG89809.1"/>
    <property type="molecule type" value="Genomic_DNA"/>
</dbReference>
<dbReference type="Proteomes" id="UP000094580">
    <property type="component" value="Unassembled WGS sequence"/>
</dbReference>
<dbReference type="SUPFAM" id="SSF53092">
    <property type="entry name" value="Creatinase/prolidase N-terminal domain"/>
    <property type="match status" value="1"/>
</dbReference>
<evidence type="ECO:0000313" key="6">
    <source>
        <dbReference type="Proteomes" id="UP000094580"/>
    </source>
</evidence>
<dbReference type="InterPro" id="IPR029149">
    <property type="entry name" value="Creatin/AminoP/Spt16_N"/>
</dbReference>
<feature type="domain" description="Peptidase M24" evidence="3">
    <location>
        <begin position="135"/>
        <end position="336"/>
    </location>
</feature>
<keyword evidence="5" id="KW-0645">Protease</keyword>
<dbReference type="Gene3D" id="3.40.350.10">
    <property type="entry name" value="Creatinase/prolidase N-terminal domain"/>
    <property type="match status" value="1"/>
</dbReference>
<organism evidence="5 6">
    <name type="scientific">Gottfriedia luciferensis</name>
    <dbReference type="NCBI Taxonomy" id="178774"/>
    <lineage>
        <taxon>Bacteria</taxon>
        <taxon>Bacillati</taxon>
        <taxon>Bacillota</taxon>
        <taxon>Bacilli</taxon>
        <taxon>Bacillales</taxon>
        <taxon>Bacillaceae</taxon>
        <taxon>Gottfriedia</taxon>
    </lineage>
</organism>
<dbReference type="InterPro" id="IPR000994">
    <property type="entry name" value="Pept_M24"/>
</dbReference>
<evidence type="ECO:0000256" key="1">
    <source>
        <dbReference type="ARBA" id="ARBA00022723"/>
    </source>
</evidence>
<evidence type="ECO:0000256" key="2">
    <source>
        <dbReference type="ARBA" id="ARBA00022801"/>
    </source>
</evidence>
<dbReference type="InterPro" id="IPR001714">
    <property type="entry name" value="Pept_M24_MAP"/>
</dbReference>
<comment type="caution">
    <text evidence="5">The sequence shown here is derived from an EMBL/GenBank/DDBJ whole genome shotgun (WGS) entry which is preliminary data.</text>
</comment>
<dbReference type="Pfam" id="PF00557">
    <property type="entry name" value="Peptidase_M24"/>
    <property type="match status" value="1"/>
</dbReference>